<keyword evidence="6 18" id="KW-0812">Transmembrane</keyword>
<evidence type="ECO:0000256" key="6">
    <source>
        <dbReference type="ARBA" id="ARBA00022692"/>
    </source>
</evidence>
<evidence type="ECO:0000313" key="22">
    <source>
        <dbReference type="Proteomes" id="UP001359485"/>
    </source>
</evidence>
<evidence type="ECO:0000256" key="10">
    <source>
        <dbReference type="ARBA" id="ARBA00022989"/>
    </source>
</evidence>
<keyword evidence="22" id="KW-1185">Reference proteome</keyword>
<comment type="subcellular location">
    <subcellularLocation>
        <location evidence="1">Endoplasmic reticulum membrane</location>
        <topology evidence="1">Single-pass type I membrane protein</topology>
    </subcellularLocation>
</comment>
<dbReference type="PANTHER" id="PTHR14226:SF29">
    <property type="entry name" value="NEUROPATHY TARGET ESTERASE SWS"/>
    <property type="match status" value="1"/>
</dbReference>
<dbReference type="Pfam" id="PF24179">
    <property type="entry name" value="NTE_Ploop"/>
    <property type="match status" value="1"/>
</dbReference>
<feature type="active site" description="Proton acceptor" evidence="16">
    <location>
        <position position="1035"/>
    </location>
</feature>
<dbReference type="CDD" id="cd07225">
    <property type="entry name" value="Pat_PNPLA6_PNPLA7"/>
    <property type="match status" value="1"/>
</dbReference>
<gene>
    <name evidence="21" type="ORF">RUM44_013047</name>
</gene>
<evidence type="ECO:0000259" key="20">
    <source>
        <dbReference type="PROSITE" id="PS51635"/>
    </source>
</evidence>
<feature type="domain" description="Cyclic nucleotide-binding" evidence="19">
    <location>
        <begin position="558"/>
        <end position="640"/>
    </location>
</feature>
<dbReference type="EMBL" id="JAWJWF010000001">
    <property type="protein sequence ID" value="KAK6641338.1"/>
    <property type="molecule type" value="Genomic_DNA"/>
</dbReference>
<dbReference type="Gene3D" id="3.40.1090.10">
    <property type="entry name" value="Cytosolic phospholipase A2 catalytic domain"/>
    <property type="match status" value="1"/>
</dbReference>
<evidence type="ECO:0000256" key="2">
    <source>
        <dbReference type="ARBA" id="ARBA00006636"/>
    </source>
</evidence>
<comment type="similarity">
    <text evidence="2">Belongs to the NTE family.</text>
</comment>
<evidence type="ECO:0000256" key="13">
    <source>
        <dbReference type="ARBA" id="ARBA00025020"/>
    </source>
</evidence>
<dbReference type="SUPFAM" id="SSF51206">
    <property type="entry name" value="cAMP-binding domain-like"/>
    <property type="match status" value="3"/>
</dbReference>
<feature type="region of interest" description="Disordered" evidence="17">
    <location>
        <begin position="1204"/>
        <end position="1266"/>
    </location>
</feature>
<feature type="active site" description="Nucleophile" evidence="16">
    <location>
        <position position="915"/>
    </location>
</feature>
<feature type="short sequence motif" description="GXGXXG" evidence="16">
    <location>
        <begin position="886"/>
        <end position="891"/>
    </location>
</feature>
<dbReference type="Proteomes" id="UP001359485">
    <property type="component" value="Unassembled WGS sequence"/>
</dbReference>
<dbReference type="InterPro" id="IPR050301">
    <property type="entry name" value="NTE"/>
</dbReference>
<feature type="compositionally biased region" description="Polar residues" evidence="17">
    <location>
        <begin position="1234"/>
        <end position="1260"/>
    </location>
</feature>
<comment type="function">
    <text evidence="13">Phospholipase B that deacylates intracellular phosphatidylcholine (PtdCho), generating glycerophosphocholine (GroPtdCho). This deacylation occurs at both sn-2 and sn-1 positions of PtdCho. Its specific chemical modification by certain organophosphorus (OP) compounds leads to distal axonopathy. Plays a role in the signaling mechanism between neurons and glia that regulates glia wrapping during development of the adult brain. Essential for membrane lipid homeostasis and cell survival in both neurons and glia of the adult brain.</text>
</comment>
<organism evidence="21 22">
    <name type="scientific">Polyplax serrata</name>
    <name type="common">Common mouse louse</name>
    <dbReference type="NCBI Taxonomy" id="468196"/>
    <lineage>
        <taxon>Eukaryota</taxon>
        <taxon>Metazoa</taxon>
        <taxon>Ecdysozoa</taxon>
        <taxon>Arthropoda</taxon>
        <taxon>Hexapoda</taxon>
        <taxon>Insecta</taxon>
        <taxon>Pterygota</taxon>
        <taxon>Neoptera</taxon>
        <taxon>Paraneoptera</taxon>
        <taxon>Psocodea</taxon>
        <taxon>Troctomorpha</taxon>
        <taxon>Phthiraptera</taxon>
        <taxon>Anoplura</taxon>
        <taxon>Polyplacidae</taxon>
        <taxon>Polyplax</taxon>
    </lineage>
</organism>
<evidence type="ECO:0000256" key="4">
    <source>
        <dbReference type="ARBA" id="ARBA00013274"/>
    </source>
</evidence>
<dbReference type="InterPro" id="IPR002641">
    <property type="entry name" value="PNPLA_dom"/>
</dbReference>
<dbReference type="Gene3D" id="2.60.120.10">
    <property type="entry name" value="Jelly Rolls"/>
    <property type="match status" value="3"/>
</dbReference>
<evidence type="ECO:0000256" key="5">
    <source>
        <dbReference type="ARBA" id="ARBA00019369"/>
    </source>
</evidence>
<keyword evidence="9 16" id="KW-0442">Lipid degradation</keyword>
<dbReference type="Pfam" id="PF00027">
    <property type="entry name" value="cNMP_binding"/>
    <property type="match status" value="3"/>
</dbReference>
<dbReference type="InterPro" id="IPR018490">
    <property type="entry name" value="cNMP-bd_dom_sf"/>
</dbReference>
<evidence type="ECO:0000256" key="14">
    <source>
        <dbReference type="ARBA" id="ARBA00030862"/>
    </source>
</evidence>
<dbReference type="InterPro" id="IPR001423">
    <property type="entry name" value="LysoPLipase_patatin_CS"/>
</dbReference>
<dbReference type="EC" id="3.1.1.5" evidence="4"/>
<evidence type="ECO:0000256" key="15">
    <source>
        <dbReference type="ARBA" id="ARBA00049531"/>
    </source>
</evidence>
<proteinExistence type="inferred from homology"/>
<comment type="catalytic activity">
    <reaction evidence="15">
        <text>a 1-acyl-sn-glycero-3-phosphocholine + H2O = sn-glycerol 3-phosphocholine + a fatty acid + H(+)</text>
        <dbReference type="Rhea" id="RHEA:15177"/>
        <dbReference type="ChEBI" id="CHEBI:15377"/>
        <dbReference type="ChEBI" id="CHEBI:15378"/>
        <dbReference type="ChEBI" id="CHEBI:16870"/>
        <dbReference type="ChEBI" id="CHEBI:28868"/>
        <dbReference type="ChEBI" id="CHEBI:58168"/>
        <dbReference type="EC" id="3.1.1.5"/>
    </reaction>
</comment>
<dbReference type="InterPro" id="IPR056556">
    <property type="entry name" value="NTE1_P-loop_dom"/>
</dbReference>
<dbReference type="InterPro" id="IPR016035">
    <property type="entry name" value="Acyl_Trfase/lysoPLipase"/>
</dbReference>
<dbReference type="InterPro" id="IPR014710">
    <property type="entry name" value="RmlC-like_jellyroll"/>
</dbReference>
<evidence type="ECO:0000256" key="16">
    <source>
        <dbReference type="PROSITE-ProRule" id="PRU01161"/>
    </source>
</evidence>
<dbReference type="PROSITE" id="PS01237">
    <property type="entry name" value="UPF0028"/>
    <property type="match status" value="1"/>
</dbReference>
<feature type="transmembrane region" description="Helical" evidence="18">
    <location>
        <begin position="35"/>
        <end position="55"/>
    </location>
</feature>
<evidence type="ECO:0000256" key="7">
    <source>
        <dbReference type="ARBA" id="ARBA00022801"/>
    </source>
</evidence>
<sequence length="1266" mass="142309">MDVINLIVHVKDKLETYLLKDWLKNAASTIWENQTLYLVLVGAFTLFFVLLVHFLQKWKSKGILPAQVKEFVGVSSHPRFRKRDKVLFYGRKMLRKVKSISGQVHQTKKRKLVMRFARKLLHLKKDTSSTQLQVLEPPAEYLEEDITSKYDQGLPPDALYLLQSLRVFGHFEKPVFLMLCKYTEILTVPAGAYLFKIGDPDENVYVVQNGCLNVFITEANGTMISLKYVKAGESVTSLLSFTDVLTGSPSVYKTVSARAMEDTTIVRLPINAFNEVFHDYPDIFIRVVQVIMVRLQRVTFTALHQYLGLSAELVRSTQNPSNLNQKSQRFSFSEENSDLLKLRSHTYTSQADTKTTGQKLVPFSEIFLRQNAKIFATNAGSQNAPIESEIPAGHKRSSSGKIIPIPEDHDTLMKLAKAAFLRELNLENESILDGKIEIKDVPAGTYLMRQDSHKDVALIYLLSGALVLSQRMTDDQHEVHMFTAHPGEVIGGLAVLTGEPSFFTIKAKHSSKIAMLSKSTFYEVMKAYPKVVLYVAHTVVKRLSPFVRQVDFALDWLFLESGRAVYRQDSESDSTFIVLSGRLRSVITHSNMKKELVGEYGKGDLVGIVEMVTQTPRSTTVMAVRDSELAKLPEGLFNAIKLRFPIVVTRLINLLGHRLLGTKGQPGVGLNPGAGARPSQVNFSTVAIVPISDDVPLTAFGFELYHALCAIGLTLRLTSDLIRKTLGSTIMDANNEYRLTSWLAQQEDQHKIALYQCDSSFTPWTQRCVRQADCILIIGLADKGPALGKMEKDVERLAVRTQKELVLLHRENTERPSNTVLWLNARTWVSSHHHIKCSKRMFSRRSQFRINELYKKVLMSEPNIHSDFSRLARWLTGTSVGLVLGGGGARGAAHIGMIKAIQEAGIPIDMVGGVSIGSFVGGLWAMEKNITTVTQKAREWSKKMTQWYRQILDLTYPVVSIFTGKDFNHTIYSTFGDINIEDLWIPYFNVTTDISASASRVHKHGNVWRYIRASMSLSGYMPPICDPVDGHLLLDGGYVNNLPADVMRNEGARHILAIDVGAHDDQDLTNYGDSLSGFWLLYKKWNPFTTPVKVPDLSDIQSRLSYVCCVRQLEEVKSSDYCEYLRPPIDKYKTLQFALFDEIKDVGYNYGKTYFARLIKAGALPLFKTEMTASSRPFTSHPTYTFTDLAQMVCKVPRKHIPVDLSTSSSETDEDDDDDMQVGYASEPSEFILSKSSTSELLRRGQSLSENELDSETNFSEAGDPT</sequence>
<evidence type="ECO:0000256" key="11">
    <source>
        <dbReference type="ARBA" id="ARBA00023098"/>
    </source>
</evidence>
<dbReference type="SUPFAM" id="SSF52151">
    <property type="entry name" value="FabD/lysophospholipase-like"/>
    <property type="match status" value="1"/>
</dbReference>
<evidence type="ECO:0000256" key="8">
    <source>
        <dbReference type="ARBA" id="ARBA00022902"/>
    </source>
</evidence>
<evidence type="ECO:0000259" key="19">
    <source>
        <dbReference type="PROSITE" id="PS50042"/>
    </source>
</evidence>
<feature type="short sequence motif" description="GXSXG" evidence="16">
    <location>
        <begin position="913"/>
        <end position="917"/>
    </location>
</feature>
<dbReference type="PROSITE" id="PS50042">
    <property type="entry name" value="CNMP_BINDING_3"/>
    <property type="match status" value="3"/>
</dbReference>
<evidence type="ECO:0000313" key="21">
    <source>
        <dbReference type="EMBL" id="KAK6641338.1"/>
    </source>
</evidence>
<comment type="subunit">
    <text evidence="3">Interacts with Pka-C3; interaction inhibits the catalytic function of Pka-C3 and the esterase activity of sws.</text>
</comment>
<evidence type="ECO:0000256" key="17">
    <source>
        <dbReference type="SAM" id="MobiDB-lite"/>
    </source>
</evidence>
<accession>A0ABR1BD20</accession>
<comment type="caution">
    <text evidence="21">The sequence shown here is derived from an EMBL/GenBank/DDBJ whole genome shotgun (WGS) entry which is preliminary data.</text>
</comment>
<name>A0ABR1BD20_POLSC</name>
<feature type="domain" description="Cyclic nucleotide-binding" evidence="19">
    <location>
        <begin position="420"/>
        <end position="525"/>
    </location>
</feature>
<dbReference type="PROSITE" id="PS51635">
    <property type="entry name" value="PNPLA"/>
    <property type="match status" value="1"/>
</dbReference>
<evidence type="ECO:0000256" key="1">
    <source>
        <dbReference type="ARBA" id="ARBA00004115"/>
    </source>
</evidence>
<keyword evidence="12 18" id="KW-0472">Membrane</keyword>
<keyword evidence="11 16" id="KW-0443">Lipid metabolism</keyword>
<feature type="short sequence motif" description="DGA/G" evidence="16">
    <location>
        <begin position="1035"/>
        <end position="1037"/>
    </location>
</feature>
<keyword evidence="7 16" id="KW-0378">Hydrolase</keyword>
<dbReference type="Pfam" id="PF01734">
    <property type="entry name" value="Patatin"/>
    <property type="match status" value="1"/>
</dbReference>
<keyword evidence="8" id="KW-0524">Neurogenesis</keyword>
<dbReference type="PANTHER" id="PTHR14226">
    <property type="entry name" value="NEUROPATHY TARGET ESTERASE/SWISS CHEESE D.MELANOGASTER"/>
    <property type="match status" value="1"/>
</dbReference>
<feature type="compositionally biased region" description="Acidic residues" evidence="17">
    <location>
        <begin position="1211"/>
        <end position="1220"/>
    </location>
</feature>
<feature type="domain" description="PNPLA" evidence="20">
    <location>
        <begin position="882"/>
        <end position="1048"/>
    </location>
</feature>
<reference evidence="21 22" key="1">
    <citation type="submission" date="2023-09" db="EMBL/GenBank/DDBJ databases">
        <title>Genomes of two closely related lineages of the louse Polyplax serrata with different host specificities.</title>
        <authorList>
            <person name="Martinu J."/>
            <person name="Tarabai H."/>
            <person name="Stefka J."/>
            <person name="Hypsa V."/>
        </authorList>
    </citation>
    <scope>NUCLEOTIDE SEQUENCE [LARGE SCALE GENOMIC DNA]</scope>
    <source>
        <strain evidence="21">98ZLc_SE</strain>
    </source>
</reference>
<dbReference type="InterPro" id="IPR000595">
    <property type="entry name" value="cNMP-bd_dom"/>
</dbReference>
<dbReference type="SMART" id="SM00100">
    <property type="entry name" value="cNMP"/>
    <property type="match status" value="3"/>
</dbReference>
<evidence type="ECO:0000256" key="18">
    <source>
        <dbReference type="SAM" id="Phobius"/>
    </source>
</evidence>
<keyword evidence="10 18" id="KW-1133">Transmembrane helix</keyword>
<evidence type="ECO:0000256" key="9">
    <source>
        <dbReference type="ARBA" id="ARBA00022963"/>
    </source>
</evidence>
<protein>
    <recommendedName>
        <fullName evidence="5">Neuropathy target esterase sws</fullName>
        <ecNumber evidence="4">3.1.1.5</ecNumber>
    </recommendedName>
    <alternativeName>
        <fullName evidence="14">Swiss cheese</fullName>
    </alternativeName>
</protein>
<feature type="domain" description="Cyclic nucleotide-binding" evidence="19">
    <location>
        <begin position="167"/>
        <end position="294"/>
    </location>
</feature>
<evidence type="ECO:0000256" key="12">
    <source>
        <dbReference type="ARBA" id="ARBA00023136"/>
    </source>
</evidence>
<evidence type="ECO:0000256" key="3">
    <source>
        <dbReference type="ARBA" id="ARBA00011476"/>
    </source>
</evidence>
<dbReference type="CDD" id="cd00038">
    <property type="entry name" value="CAP_ED"/>
    <property type="match status" value="3"/>
</dbReference>